<feature type="non-terminal residue" evidence="1">
    <location>
        <position position="1"/>
    </location>
</feature>
<dbReference type="GO" id="GO:0008121">
    <property type="term" value="F:quinol-cytochrome-c reductase activity"/>
    <property type="evidence" value="ECO:0007669"/>
    <property type="project" value="EnsemblFungi"/>
</dbReference>
<name>G3AGF0_SPAPN</name>
<dbReference type="PANTHER" id="PTHR28254">
    <property type="entry name" value="CYTOCHROME B-C1 COMPLEX SUBUNIT 10"/>
    <property type="match status" value="1"/>
</dbReference>
<dbReference type="EMBL" id="GL996499">
    <property type="protein sequence ID" value="EGW35289.1"/>
    <property type="molecule type" value="Genomic_DNA"/>
</dbReference>
<evidence type="ECO:0000313" key="1">
    <source>
        <dbReference type="EMBL" id="EGW35289.1"/>
    </source>
</evidence>
<dbReference type="SUPFAM" id="SSF81518">
    <property type="entry name" value="Subunit XI (6.4 kDa protein) of cytochrome bc1 complex (Ubiquinol-cytochrome c reductase)"/>
    <property type="match status" value="1"/>
</dbReference>
<accession>G3AGF0</accession>
<gene>
    <name evidence="1" type="ORF">SPAPADRAFT_146373</name>
</gene>
<sequence length="92" mass="10346">SAFLLLSQHRHIKQNGFNVRGPVYKTVQNFGKFNINTVRSYVPNLILWGGAAGAAVAVFTEGVPLFRNTFYSKIPYFGEHFVYNPDPEDVPV</sequence>
<dbReference type="Pfam" id="PF09796">
    <property type="entry name" value="QCR10"/>
    <property type="match status" value="1"/>
</dbReference>
<dbReference type="InParanoid" id="G3AGF0"/>
<protein>
    <submittedName>
        <fullName evidence="1">Uncharacterized protein</fullName>
    </submittedName>
</protein>
<dbReference type="OMA" id="VFTEGWP"/>
<reference evidence="1 2" key="1">
    <citation type="journal article" date="2011" name="Proc. Natl. Acad. Sci. U.S.A.">
        <title>Comparative genomics of xylose-fermenting fungi for enhanced biofuel production.</title>
        <authorList>
            <person name="Wohlbach D.J."/>
            <person name="Kuo A."/>
            <person name="Sato T.K."/>
            <person name="Potts K.M."/>
            <person name="Salamov A.A."/>
            <person name="LaButti K.M."/>
            <person name="Sun H."/>
            <person name="Clum A."/>
            <person name="Pangilinan J.L."/>
            <person name="Lindquist E.A."/>
            <person name="Lucas S."/>
            <person name="Lapidus A."/>
            <person name="Jin M."/>
            <person name="Gunawan C."/>
            <person name="Balan V."/>
            <person name="Dale B.E."/>
            <person name="Jeffries T.W."/>
            <person name="Zinkel R."/>
            <person name="Barry K.W."/>
            <person name="Grigoriev I.V."/>
            <person name="Gasch A.P."/>
        </authorList>
    </citation>
    <scope>NUCLEOTIDE SEQUENCE [LARGE SCALE GENOMIC DNA]</scope>
    <source>
        <strain evidence="2">NRRL Y-27907 / 11-Y1</strain>
    </source>
</reference>
<dbReference type="AlphaFoldDB" id="G3AGF0"/>
<keyword evidence="2" id="KW-1185">Reference proteome</keyword>
<evidence type="ECO:0000313" key="2">
    <source>
        <dbReference type="Proteomes" id="UP000000709"/>
    </source>
</evidence>
<dbReference type="Proteomes" id="UP000000709">
    <property type="component" value="Unassembled WGS sequence"/>
</dbReference>
<dbReference type="PANTHER" id="PTHR28254:SF1">
    <property type="entry name" value="CYTOCHROME B-C1 COMPLEX SUBUNIT 10, MITOCHONDRIAL"/>
    <property type="match status" value="1"/>
</dbReference>
<dbReference type="InterPro" id="IPR019182">
    <property type="entry name" value="Cytochrome_b-c1_su10_fun"/>
</dbReference>
<dbReference type="GO" id="GO:0006122">
    <property type="term" value="P:mitochondrial electron transport, ubiquinol to cytochrome c"/>
    <property type="evidence" value="ECO:0007669"/>
    <property type="project" value="EnsemblFungi"/>
</dbReference>
<dbReference type="InterPro" id="IPR029027">
    <property type="entry name" value="Single_a-helix_sf"/>
</dbReference>
<dbReference type="eggNOG" id="ENOG502S83P">
    <property type="taxonomic scope" value="Eukaryota"/>
</dbReference>
<dbReference type="STRING" id="619300.G3AGF0"/>
<dbReference type="GO" id="GO:0005743">
    <property type="term" value="C:mitochondrial inner membrane"/>
    <property type="evidence" value="ECO:0007669"/>
    <property type="project" value="EnsemblFungi"/>
</dbReference>
<dbReference type="OrthoDB" id="2391627at2759"/>
<dbReference type="FunCoup" id="G3AGF0">
    <property type="interactions" value="110"/>
</dbReference>
<organism evidence="2">
    <name type="scientific">Spathaspora passalidarum (strain NRRL Y-27907 / 11-Y1)</name>
    <dbReference type="NCBI Taxonomy" id="619300"/>
    <lineage>
        <taxon>Eukaryota</taxon>
        <taxon>Fungi</taxon>
        <taxon>Dikarya</taxon>
        <taxon>Ascomycota</taxon>
        <taxon>Saccharomycotina</taxon>
        <taxon>Pichiomycetes</taxon>
        <taxon>Debaryomycetaceae</taxon>
        <taxon>Spathaspora</taxon>
    </lineage>
</organism>
<dbReference type="RefSeq" id="XP_007372701.1">
    <property type="nucleotide sequence ID" value="XM_007372639.1"/>
</dbReference>
<dbReference type="KEGG" id="spaa:SPAPADRAFT_146373"/>
<proteinExistence type="predicted"/>
<dbReference type="GeneID" id="18870713"/>
<dbReference type="GO" id="GO:0045275">
    <property type="term" value="C:respiratory chain complex III"/>
    <property type="evidence" value="ECO:0007669"/>
    <property type="project" value="EnsemblFungi"/>
</dbReference>
<dbReference type="HOGENOM" id="CLU_152072_2_0_1"/>